<organism evidence="3 4">
    <name type="scientific">Trichoderma ghanense</name>
    <dbReference type="NCBI Taxonomy" id="65468"/>
    <lineage>
        <taxon>Eukaryota</taxon>
        <taxon>Fungi</taxon>
        <taxon>Dikarya</taxon>
        <taxon>Ascomycota</taxon>
        <taxon>Pezizomycotina</taxon>
        <taxon>Sordariomycetes</taxon>
        <taxon>Hypocreomycetidae</taxon>
        <taxon>Hypocreales</taxon>
        <taxon>Hypocreaceae</taxon>
        <taxon>Trichoderma</taxon>
    </lineage>
</organism>
<reference evidence="3 4" key="1">
    <citation type="submission" date="2018-01" db="EMBL/GenBank/DDBJ databases">
        <title>Genome characterization of the sugarcane-associated fungus Trichoderma ghanense CCMA-1212 and their application in lignocelulose bioconversion.</title>
        <authorList>
            <person name="Steindorff A.S."/>
            <person name="Mendes T.D."/>
            <person name="Vilela E.S.D."/>
            <person name="Rodrigues D.S."/>
            <person name="Formighieri E.F."/>
            <person name="Melo I.S."/>
            <person name="Favaro L.C.L."/>
        </authorList>
    </citation>
    <scope>NUCLEOTIDE SEQUENCE [LARGE SCALE GENOMIC DNA]</scope>
    <source>
        <strain evidence="3 4">CCMA-1212</strain>
    </source>
</reference>
<evidence type="ECO:0000256" key="2">
    <source>
        <dbReference type="SAM" id="MobiDB-lite"/>
    </source>
</evidence>
<dbReference type="PANTHER" id="PTHR32470:SF2">
    <property type="entry name" value="NADH DEHYDROGENASE [UBIQUINONE] 1 ALPHA SUBCOMPLEX ASSEMBLY FACTOR 2"/>
    <property type="match status" value="1"/>
</dbReference>
<dbReference type="InterPro" id="IPR052618">
    <property type="entry name" value="ComplexI_NDUFA12"/>
</dbReference>
<comment type="caution">
    <text evidence="3">The sequence shown here is derived from an EMBL/GenBank/DDBJ whole genome shotgun (WGS) entry which is preliminary data.</text>
</comment>
<feature type="region of interest" description="Disordered" evidence="2">
    <location>
        <begin position="115"/>
        <end position="217"/>
    </location>
</feature>
<evidence type="ECO:0000256" key="1">
    <source>
        <dbReference type="ARBA" id="ARBA00007355"/>
    </source>
</evidence>
<feature type="compositionally biased region" description="Basic and acidic residues" evidence="2">
    <location>
        <begin position="172"/>
        <end position="192"/>
    </location>
</feature>
<comment type="similarity">
    <text evidence="1">Belongs to the complex I NDUFA12 subunit family.</text>
</comment>
<dbReference type="Proteomes" id="UP001642720">
    <property type="component" value="Unassembled WGS sequence"/>
</dbReference>
<dbReference type="RefSeq" id="XP_073560989.1">
    <property type="nucleotide sequence ID" value="XM_073700293.1"/>
</dbReference>
<name>A0ABY2H962_9HYPO</name>
<keyword evidence="4" id="KW-1185">Reference proteome</keyword>
<dbReference type="GeneID" id="300574743"/>
<protein>
    <submittedName>
        <fullName evidence="3">NADH-ubiquinone oxidoreductase assembly factor N7BML</fullName>
    </submittedName>
</protein>
<accession>A0ABY2H962</accession>
<gene>
    <name evidence="3" type="ORF">CCMA1212_002926</name>
</gene>
<dbReference type="Pfam" id="PF05071">
    <property type="entry name" value="NDUFA12"/>
    <property type="match status" value="1"/>
</dbReference>
<dbReference type="InterPro" id="IPR007763">
    <property type="entry name" value="NDUFA12"/>
</dbReference>
<proteinExistence type="inferred from homology"/>
<evidence type="ECO:0000313" key="4">
    <source>
        <dbReference type="Proteomes" id="UP001642720"/>
    </source>
</evidence>
<dbReference type="PANTHER" id="PTHR32470">
    <property type="entry name" value="ADH DEHYDROGENASE [UBIQUINONE] 1 ALPHA SUBCOMPLEX ASSEMBLY FACTOR 2"/>
    <property type="match status" value="1"/>
</dbReference>
<sequence length="217" mass="24729">MTAKQIGPFAQAWYKWKALRLPWRRRFFIGFDLQGNTFWEFRHTRGAQETGERWRRIVSYPRSTHLSQVKVSPQWHQWLRHARREPPSLDEQRAEAVRQERIKMLAAQADARWEAKPRVMEDPRGGTAPEQLVLEPKGRGLPAAEGDGGVKAAVTGEASRTSGGQPAQVKNMESEKPKAKTKAKQDVKDPWAKAKAHGPGEQWQPAAWNPSAAKKRR</sequence>
<feature type="compositionally biased region" description="Basic and acidic residues" evidence="2">
    <location>
        <begin position="115"/>
        <end position="124"/>
    </location>
</feature>
<evidence type="ECO:0000313" key="3">
    <source>
        <dbReference type="EMBL" id="TFB04788.1"/>
    </source>
</evidence>
<dbReference type="EMBL" id="PPTA01000003">
    <property type="protein sequence ID" value="TFB04788.1"/>
    <property type="molecule type" value="Genomic_DNA"/>
</dbReference>